<dbReference type="Proteomes" id="UP001464555">
    <property type="component" value="Unassembled WGS sequence"/>
</dbReference>
<gene>
    <name evidence="2" type="ORF">AAEO56_08235</name>
</gene>
<protein>
    <submittedName>
        <fullName evidence="2">Uncharacterized protein</fullName>
    </submittedName>
</protein>
<sequence>MKQLLTALILILLFSCKSKMPVPDATLPENPEAVTEETTVTTENVMKADLYLPGDENINFNEVYRNNDSILASKLKIEIINQQMFESSQKTAVNFWVEDTAGATKIDSVLTVKARDSILTFVDDTTDTETHKTFSYEGKLPVINQFIVLGTYYEDYGYMLIDMTTGRDTETYQAFPLISPDKKFIVSLYANIYAPESGDLSVDSIDNGAIVPLFIVSFKNWMPQESFYGSDGWLYVSVNHPKEYWSPDGEVNDEHQYIRIKVF</sequence>
<dbReference type="EMBL" id="JBBYHR010000004">
    <property type="protein sequence ID" value="MEL1244244.1"/>
    <property type="molecule type" value="Genomic_DNA"/>
</dbReference>
<dbReference type="PROSITE" id="PS51257">
    <property type="entry name" value="PROKAR_LIPOPROTEIN"/>
    <property type="match status" value="1"/>
</dbReference>
<proteinExistence type="predicted"/>
<feature type="chain" id="PRO_5046121230" evidence="1">
    <location>
        <begin position="21"/>
        <end position="263"/>
    </location>
</feature>
<keyword evidence="3" id="KW-1185">Reference proteome</keyword>
<dbReference type="RefSeq" id="WP_341696563.1">
    <property type="nucleotide sequence ID" value="NZ_JBBYHR010000004.1"/>
</dbReference>
<comment type="caution">
    <text evidence="2">The sequence shown here is derived from an EMBL/GenBank/DDBJ whole genome shotgun (WGS) entry which is preliminary data.</text>
</comment>
<evidence type="ECO:0000313" key="2">
    <source>
        <dbReference type="EMBL" id="MEL1244244.1"/>
    </source>
</evidence>
<keyword evidence="1" id="KW-0732">Signal</keyword>
<feature type="signal peptide" evidence="1">
    <location>
        <begin position="1"/>
        <end position="20"/>
    </location>
</feature>
<accession>A0ABU9HVU4</accession>
<organism evidence="2 3">
    <name type="scientific">Flavobacterium arundinis</name>
    <dbReference type="NCBI Taxonomy" id="3139143"/>
    <lineage>
        <taxon>Bacteria</taxon>
        <taxon>Pseudomonadati</taxon>
        <taxon>Bacteroidota</taxon>
        <taxon>Flavobacteriia</taxon>
        <taxon>Flavobacteriales</taxon>
        <taxon>Flavobacteriaceae</taxon>
        <taxon>Flavobacterium</taxon>
    </lineage>
</organism>
<reference evidence="2 3" key="1">
    <citation type="submission" date="2024-04" db="EMBL/GenBank/DDBJ databases">
        <title>Flavobacterium sp. DGU11 16S ribosomal RNA gene Genome sequencing and assembly.</title>
        <authorList>
            <person name="Park S."/>
        </authorList>
    </citation>
    <scope>NUCLEOTIDE SEQUENCE [LARGE SCALE GENOMIC DNA]</scope>
    <source>
        <strain evidence="2 3">DGU11</strain>
    </source>
</reference>
<evidence type="ECO:0000313" key="3">
    <source>
        <dbReference type="Proteomes" id="UP001464555"/>
    </source>
</evidence>
<name>A0ABU9HVU4_9FLAO</name>
<evidence type="ECO:0000256" key="1">
    <source>
        <dbReference type="SAM" id="SignalP"/>
    </source>
</evidence>